<name>A0A6N8J1Z6_9BURK</name>
<reference evidence="1 2" key="1">
    <citation type="submission" date="2019-12" db="EMBL/GenBank/DDBJ databases">
        <authorList>
            <person name="Huq M.A."/>
        </authorList>
    </citation>
    <scope>NUCLEOTIDE SEQUENCE [LARGE SCALE GENOMIC DNA]</scope>
    <source>
        <strain evidence="1 2">MAH-25</strain>
    </source>
</reference>
<evidence type="ECO:0000313" key="1">
    <source>
        <dbReference type="EMBL" id="MVQ32206.1"/>
    </source>
</evidence>
<organism evidence="1 2">
    <name type="scientific">Ramlibacter pinisoli</name>
    <dbReference type="NCBI Taxonomy" id="2682844"/>
    <lineage>
        <taxon>Bacteria</taxon>
        <taxon>Pseudomonadati</taxon>
        <taxon>Pseudomonadota</taxon>
        <taxon>Betaproteobacteria</taxon>
        <taxon>Burkholderiales</taxon>
        <taxon>Comamonadaceae</taxon>
        <taxon>Ramlibacter</taxon>
    </lineage>
</organism>
<dbReference type="AlphaFoldDB" id="A0A6N8J1Z6"/>
<dbReference type="EMBL" id="WSEL01000009">
    <property type="protein sequence ID" value="MVQ32206.1"/>
    <property type="molecule type" value="Genomic_DNA"/>
</dbReference>
<evidence type="ECO:0000313" key="2">
    <source>
        <dbReference type="Proteomes" id="UP000469385"/>
    </source>
</evidence>
<protein>
    <submittedName>
        <fullName evidence="1">Uncharacterized protein</fullName>
    </submittedName>
</protein>
<dbReference type="Proteomes" id="UP000469385">
    <property type="component" value="Unassembled WGS sequence"/>
</dbReference>
<sequence length="84" mass="9821">MKCTCIVKNAYVVRIPRTWWMRLLPFSKHYHCTHCEAKFLRFTEVRHDYGVRVSLDSSHDDSTLTQPLVRKRVRAGTGSRARSG</sequence>
<accession>A0A6N8J1Z6</accession>
<keyword evidence="2" id="KW-1185">Reference proteome</keyword>
<proteinExistence type="predicted"/>
<gene>
    <name evidence="1" type="ORF">GON04_22315</name>
</gene>
<dbReference type="RefSeq" id="WP_157400183.1">
    <property type="nucleotide sequence ID" value="NZ_WSEL01000009.1"/>
</dbReference>
<comment type="caution">
    <text evidence="1">The sequence shown here is derived from an EMBL/GenBank/DDBJ whole genome shotgun (WGS) entry which is preliminary data.</text>
</comment>